<sequence length="278" mass="29644">MSVPDQLRAATQRLKTGAAPDTARLDAELLAAHVARCSREELLLRPPARLDEDAYEALLTRRAGGEPVAHLTGRAEFWSLPLQCGPQALVPRADSESLVELALDLRKGRPPETILDLGTGTGALLFAALSEFRGAQGLGLDISAEAVELACRNAVRLQLADRASFLIGSWETLERGAFDLILCNPPYIRETDELGAGVREYEPRGALFAGADGLTEYRAIFPRLRSLLSPGGHAVFEIGAGQAEDVEALAARANLSNAGRCQDLGGHVRALAFTLGKG</sequence>
<dbReference type="PANTHER" id="PTHR18895">
    <property type="entry name" value="HEMK METHYLTRANSFERASE"/>
    <property type="match status" value="1"/>
</dbReference>
<dbReference type="EMBL" id="NFZT01000001">
    <property type="protein sequence ID" value="OWV33287.1"/>
    <property type="molecule type" value="Genomic_DNA"/>
</dbReference>
<comment type="caution">
    <text evidence="7">The sequence shown here is derived from an EMBL/GenBank/DDBJ whole genome shotgun (WGS) entry which is preliminary data.</text>
</comment>
<comment type="catalytic activity">
    <reaction evidence="4">
        <text>L-glutaminyl-[peptide chain release factor] + S-adenosyl-L-methionine = N(5)-methyl-L-glutaminyl-[peptide chain release factor] + S-adenosyl-L-homocysteine + H(+)</text>
        <dbReference type="Rhea" id="RHEA:42896"/>
        <dbReference type="Rhea" id="RHEA-COMP:10271"/>
        <dbReference type="Rhea" id="RHEA-COMP:10272"/>
        <dbReference type="ChEBI" id="CHEBI:15378"/>
        <dbReference type="ChEBI" id="CHEBI:30011"/>
        <dbReference type="ChEBI" id="CHEBI:57856"/>
        <dbReference type="ChEBI" id="CHEBI:59789"/>
        <dbReference type="ChEBI" id="CHEBI:61891"/>
        <dbReference type="EC" id="2.1.1.297"/>
    </reaction>
</comment>
<comment type="function">
    <text evidence="4">Methylates the class 1 translation termination release factors RF1/PrfA and RF2/PrfB on the glutamine residue of the universally conserved GGQ motif.</text>
</comment>
<dbReference type="InterPro" id="IPR029063">
    <property type="entry name" value="SAM-dependent_MTases_sf"/>
</dbReference>
<feature type="binding site" evidence="4">
    <location>
        <position position="184"/>
    </location>
    <ligand>
        <name>S-adenosyl-L-methionine</name>
        <dbReference type="ChEBI" id="CHEBI:59789"/>
    </ligand>
</feature>
<feature type="binding site" evidence="4">
    <location>
        <position position="141"/>
    </location>
    <ligand>
        <name>S-adenosyl-L-methionine</name>
        <dbReference type="ChEBI" id="CHEBI:59789"/>
    </ligand>
</feature>
<evidence type="ECO:0000256" key="4">
    <source>
        <dbReference type="HAMAP-Rule" id="MF_02126"/>
    </source>
</evidence>
<reference evidence="8" key="1">
    <citation type="submission" date="2017-05" db="EMBL/GenBank/DDBJ databases">
        <authorList>
            <person name="Lin X."/>
        </authorList>
    </citation>
    <scope>NUCLEOTIDE SEQUENCE [LARGE SCALE GENOMIC DNA]</scope>
    <source>
        <strain evidence="8">JLT2012</strain>
    </source>
</reference>
<evidence type="ECO:0000259" key="6">
    <source>
        <dbReference type="Pfam" id="PF17827"/>
    </source>
</evidence>
<gene>
    <name evidence="4" type="primary">prmC</name>
    <name evidence="7" type="ORF">B5C34_07315</name>
</gene>
<feature type="binding site" evidence="4">
    <location>
        <position position="170"/>
    </location>
    <ligand>
        <name>S-adenosyl-L-methionine</name>
        <dbReference type="ChEBI" id="CHEBI:59789"/>
    </ligand>
</feature>
<evidence type="ECO:0000313" key="7">
    <source>
        <dbReference type="EMBL" id="OWV33287.1"/>
    </source>
</evidence>
<dbReference type="InterPro" id="IPR040758">
    <property type="entry name" value="PrmC_N"/>
</dbReference>
<dbReference type="HAMAP" id="MF_02126">
    <property type="entry name" value="RF_methyltr_PrmC"/>
    <property type="match status" value="1"/>
</dbReference>
<keyword evidence="8" id="KW-1185">Reference proteome</keyword>
<name>A0A219B4K8_9SPHN</name>
<feature type="binding site" evidence="4">
    <location>
        <begin position="118"/>
        <end position="122"/>
    </location>
    <ligand>
        <name>S-adenosyl-L-methionine</name>
        <dbReference type="ChEBI" id="CHEBI:59789"/>
    </ligand>
</feature>
<dbReference type="NCBIfam" id="TIGR00536">
    <property type="entry name" value="hemK_fam"/>
    <property type="match status" value="1"/>
</dbReference>
<keyword evidence="1 4" id="KW-0489">Methyltransferase</keyword>
<proteinExistence type="inferred from homology"/>
<keyword evidence="2 4" id="KW-0808">Transferase</keyword>
<feature type="binding site" evidence="4">
    <location>
        <begin position="184"/>
        <end position="187"/>
    </location>
    <ligand>
        <name>substrate</name>
    </ligand>
</feature>
<accession>A0A219B4K8</accession>
<evidence type="ECO:0000256" key="2">
    <source>
        <dbReference type="ARBA" id="ARBA00022679"/>
    </source>
</evidence>
<evidence type="ECO:0000256" key="3">
    <source>
        <dbReference type="ARBA" id="ARBA00022691"/>
    </source>
</evidence>
<dbReference type="EC" id="2.1.1.297" evidence="4"/>
<feature type="domain" description="Methyltransferase" evidence="5">
    <location>
        <begin position="112"/>
        <end position="236"/>
    </location>
</feature>
<evidence type="ECO:0000313" key="8">
    <source>
        <dbReference type="Proteomes" id="UP000198462"/>
    </source>
</evidence>
<evidence type="ECO:0000256" key="1">
    <source>
        <dbReference type="ARBA" id="ARBA00022603"/>
    </source>
</evidence>
<feature type="domain" description="Release factor glutamine methyltransferase N-terminal" evidence="6">
    <location>
        <begin position="7"/>
        <end position="73"/>
    </location>
</feature>
<dbReference type="InterPro" id="IPR019874">
    <property type="entry name" value="RF_methyltr_PrmC"/>
</dbReference>
<comment type="similarity">
    <text evidence="4">Belongs to the protein N5-glutamine methyltransferase family. PrmC subfamily.</text>
</comment>
<dbReference type="OrthoDB" id="9800643at2"/>
<dbReference type="AlphaFoldDB" id="A0A219B4K8"/>
<dbReference type="PANTHER" id="PTHR18895:SF74">
    <property type="entry name" value="MTRF1L RELEASE FACTOR GLUTAMINE METHYLTRANSFERASE"/>
    <property type="match status" value="1"/>
</dbReference>
<dbReference type="GO" id="GO:0102559">
    <property type="term" value="F:peptide chain release factor N(5)-glutamine methyltransferase activity"/>
    <property type="evidence" value="ECO:0007669"/>
    <property type="project" value="UniProtKB-EC"/>
</dbReference>
<dbReference type="SUPFAM" id="SSF53335">
    <property type="entry name" value="S-adenosyl-L-methionine-dependent methyltransferases"/>
    <property type="match status" value="1"/>
</dbReference>
<dbReference type="InterPro" id="IPR050320">
    <property type="entry name" value="N5-glutamine_MTase"/>
</dbReference>
<dbReference type="InterPro" id="IPR002052">
    <property type="entry name" value="DNA_methylase_N6_adenine_CS"/>
</dbReference>
<dbReference type="InterPro" id="IPR025714">
    <property type="entry name" value="Methyltranfer_dom"/>
</dbReference>
<dbReference type="NCBIfam" id="TIGR03534">
    <property type="entry name" value="RF_mod_PrmC"/>
    <property type="match status" value="1"/>
</dbReference>
<dbReference type="PROSITE" id="PS00092">
    <property type="entry name" value="N6_MTASE"/>
    <property type="match status" value="1"/>
</dbReference>
<dbReference type="Pfam" id="PF17827">
    <property type="entry name" value="PrmC_N"/>
    <property type="match status" value="1"/>
</dbReference>
<dbReference type="Proteomes" id="UP000198462">
    <property type="component" value="Unassembled WGS sequence"/>
</dbReference>
<dbReference type="Gene3D" id="3.40.50.150">
    <property type="entry name" value="Vaccinia Virus protein VP39"/>
    <property type="match status" value="1"/>
</dbReference>
<dbReference type="Pfam" id="PF13847">
    <property type="entry name" value="Methyltransf_31"/>
    <property type="match status" value="1"/>
</dbReference>
<dbReference type="CDD" id="cd02440">
    <property type="entry name" value="AdoMet_MTases"/>
    <property type="match status" value="1"/>
</dbReference>
<keyword evidence="3 4" id="KW-0949">S-adenosyl-L-methionine</keyword>
<organism evidence="7 8">
    <name type="scientific">Pacificimonas flava</name>
    <dbReference type="NCBI Taxonomy" id="1234595"/>
    <lineage>
        <taxon>Bacteria</taxon>
        <taxon>Pseudomonadati</taxon>
        <taxon>Pseudomonadota</taxon>
        <taxon>Alphaproteobacteria</taxon>
        <taxon>Sphingomonadales</taxon>
        <taxon>Sphingosinicellaceae</taxon>
        <taxon>Pacificimonas</taxon>
    </lineage>
</organism>
<dbReference type="GO" id="GO:0032259">
    <property type="term" value="P:methylation"/>
    <property type="evidence" value="ECO:0007669"/>
    <property type="project" value="UniProtKB-KW"/>
</dbReference>
<dbReference type="RefSeq" id="WP_088712072.1">
    <property type="nucleotide sequence ID" value="NZ_NFZT01000001.1"/>
</dbReference>
<evidence type="ECO:0000259" key="5">
    <source>
        <dbReference type="Pfam" id="PF13847"/>
    </source>
</evidence>
<dbReference type="GO" id="GO:0003676">
    <property type="term" value="F:nucleic acid binding"/>
    <property type="evidence" value="ECO:0007669"/>
    <property type="project" value="InterPro"/>
</dbReference>
<dbReference type="InterPro" id="IPR004556">
    <property type="entry name" value="HemK-like"/>
</dbReference>
<protein>
    <recommendedName>
        <fullName evidence="4">Release factor glutamine methyltransferase</fullName>
        <shortName evidence="4">RF MTase</shortName>
        <ecNumber evidence="4">2.1.1.297</ecNumber>
    </recommendedName>
    <alternativeName>
        <fullName evidence="4">N5-glutamine methyltransferase PrmC</fullName>
    </alternativeName>
    <alternativeName>
        <fullName evidence="4">Protein-(glutamine-N5) MTase PrmC</fullName>
    </alternativeName>
    <alternativeName>
        <fullName evidence="4">Protein-glutamine N-methyltransferase PrmC</fullName>
    </alternativeName>
</protein>
<dbReference type="Gene3D" id="1.10.8.10">
    <property type="entry name" value="DNA helicase RuvA subunit, C-terminal domain"/>
    <property type="match status" value="1"/>
</dbReference>